<proteinExistence type="predicted"/>
<reference evidence="2 3" key="1">
    <citation type="submission" date="2018-05" db="EMBL/GenBank/DDBJ databases">
        <title>Genome sequencing and assembly of the regulated plant pathogen Lachnellula willkommii and related sister species for the development of diagnostic species identification markers.</title>
        <authorList>
            <person name="Giroux E."/>
            <person name="Bilodeau G."/>
        </authorList>
    </citation>
    <scope>NUCLEOTIDE SEQUENCE [LARGE SCALE GENOMIC DNA]</scope>
    <source>
        <strain evidence="2 3">CBS 268.59</strain>
    </source>
</reference>
<comment type="caution">
    <text evidence="2">The sequence shown here is derived from an EMBL/GenBank/DDBJ whole genome shotgun (WGS) entry which is preliminary data.</text>
</comment>
<feature type="region of interest" description="Disordered" evidence="1">
    <location>
        <begin position="33"/>
        <end position="154"/>
    </location>
</feature>
<dbReference type="Proteomes" id="UP000469558">
    <property type="component" value="Unassembled WGS sequence"/>
</dbReference>
<sequence length="283" mass="32636">MANWEPQNPPRTSAKWLAPGIFVNVEFGLSFSNDRPPHTASMKYTSRNMQERTYRQQQESFRLQQPPNLPGDVQERQSRQERPRNLDIRPRAQHERGSSAPPSIYDRNYNSYEQNQPFSPVSPLLSPLTPLRHTGSMPIERTNRPLPTAPSRFRLGEDGLPWSTEPWYLSEEAQFAGPTGPVVGIELEERRREDPQRVRELGNLHQAMMTVDSLHYDGWEAWTWDSVGDIPRGPRSLGWAVRREPNSNECPRELLEPPPPPYVVSQWEQAYGRRSVRPHSALS</sequence>
<dbReference type="AlphaFoldDB" id="A0A8T9C210"/>
<evidence type="ECO:0000313" key="2">
    <source>
        <dbReference type="EMBL" id="TVY73485.1"/>
    </source>
</evidence>
<name>A0A8T9C210_9HELO</name>
<evidence type="ECO:0000313" key="3">
    <source>
        <dbReference type="Proteomes" id="UP000469558"/>
    </source>
</evidence>
<keyword evidence="3" id="KW-1185">Reference proteome</keyword>
<gene>
    <name evidence="2" type="ORF">LSUE1_G007575</name>
</gene>
<feature type="compositionally biased region" description="Polar residues" evidence="1">
    <location>
        <begin position="108"/>
        <end position="118"/>
    </location>
</feature>
<protein>
    <submittedName>
        <fullName evidence="2">Uncharacterized protein</fullName>
    </submittedName>
</protein>
<organism evidence="2 3">
    <name type="scientific">Lachnellula suecica</name>
    <dbReference type="NCBI Taxonomy" id="602035"/>
    <lineage>
        <taxon>Eukaryota</taxon>
        <taxon>Fungi</taxon>
        <taxon>Dikarya</taxon>
        <taxon>Ascomycota</taxon>
        <taxon>Pezizomycotina</taxon>
        <taxon>Leotiomycetes</taxon>
        <taxon>Helotiales</taxon>
        <taxon>Lachnaceae</taxon>
        <taxon>Lachnellula</taxon>
    </lineage>
</organism>
<dbReference type="EMBL" id="QGMK01001066">
    <property type="protein sequence ID" value="TVY73485.1"/>
    <property type="molecule type" value="Genomic_DNA"/>
</dbReference>
<dbReference type="OrthoDB" id="5207413at2759"/>
<feature type="compositionally biased region" description="Polar residues" evidence="1">
    <location>
        <begin position="55"/>
        <end position="66"/>
    </location>
</feature>
<feature type="compositionally biased region" description="Basic and acidic residues" evidence="1">
    <location>
        <begin position="73"/>
        <end position="97"/>
    </location>
</feature>
<feature type="compositionally biased region" description="Low complexity" evidence="1">
    <location>
        <begin position="119"/>
        <end position="131"/>
    </location>
</feature>
<evidence type="ECO:0000256" key="1">
    <source>
        <dbReference type="SAM" id="MobiDB-lite"/>
    </source>
</evidence>
<accession>A0A8T9C210</accession>